<dbReference type="EMBL" id="JALJOR010000011">
    <property type="protein sequence ID" value="KAK9809095.1"/>
    <property type="molecule type" value="Genomic_DNA"/>
</dbReference>
<dbReference type="Proteomes" id="UP001489004">
    <property type="component" value="Unassembled WGS sequence"/>
</dbReference>
<organism evidence="2 3">
    <name type="scientific">[Myrmecia] bisecta</name>
    <dbReference type="NCBI Taxonomy" id="41462"/>
    <lineage>
        <taxon>Eukaryota</taxon>
        <taxon>Viridiplantae</taxon>
        <taxon>Chlorophyta</taxon>
        <taxon>core chlorophytes</taxon>
        <taxon>Trebouxiophyceae</taxon>
        <taxon>Trebouxiales</taxon>
        <taxon>Trebouxiaceae</taxon>
        <taxon>Myrmecia</taxon>
    </lineage>
</organism>
<comment type="caution">
    <text evidence="2">The sequence shown here is derived from an EMBL/GenBank/DDBJ whole genome shotgun (WGS) entry which is preliminary data.</text>
</comment>
<protein>
    <submittedName>
        <fullName evidence="2">Uncharacterized protein</fullName>
    </submittedName>
</protein>
<name>A0AAW1PH12_9CHLO</name>
<sequence>MYIKGNSTIRPAARLDPVKAPKPLRRMRACRPGSSHSMHSMPSPRLRRPMEAVSGRKFGPEQPDELVDQEELQAQALVQETRRLRLGRRPAPVAPEAALEEEAAEATGAAAAAAAADADQDGGARWTCTREKWANCKGIKEFGTLKAEHFRNLNRGPRGQEYHRTCKPCRDYQKKYKDNKKAEGIGTGLQFCSQCVQNKTPAEFDGVHAHCMECTASKEGARMRRWRKANYNAPDGRPFAKGWPEARELVWAEFRKSVNEKQKLGQDVQLCEEDKEELLDNAFAICIWCAEARHPDDLGYRNDRIITSGHYRAKNCLPCCWACNRARGTWTVPDAVQHNVLRRVTRHRPDGLAALQQALTAREHGDLLAGVV</sequence>
<accession>A0AAW1PH12</accession>
<gene>
    <name evidence="2" type="ORF">WJX72_009318</name>
</gene>
<reference evidence="2 3" key="1">
    <citation type="journal article" date="2024" name="Nat. Commun.">
        <title>Phylogenomics reveals the evolutionary origins of lichenization in chlorophyte algae.</title>
        <authorList>
            <person name="Puginier C."/>
            <person name="Libourel C."/>
            <person name="Otte J."/>
            <person name="Skaloud P."/>
            <person name="Haon M."/>
            <person name="Grisel S."/>
            <person name="Petersen M."/>
            <person name="Berrin J.G."/>
            <person name="Delaux P.M."/>
            <person name="Dal Grande F."/>
            <person name="Keller J."/>
        </authorList>
    </citation>
    <scope>NUCLEOTIDE SEQUENCE [LARGE SCALE GENOMIC DNA]</scope>
    <source>
        <strain evidence="2 3">SAG 2043</strain>
    </source>
</reference>
<dbReference type="AlphaFoldDB" id="A0AAW1PH12"/>
<feature type="compositionally biased region" description="Low complexity" evidence="1">
    <location>
        <begin position="34"/>
        <end position="44"/>
    </location>
</feature>
<feature type="region of interest" description="Disordered" evidence="1">
    <location>
        <begin position="28"/>
        <end position="47"/>
    </location>
</feature>
<evidence type="ECO:0000313" key="3">
    <source>
        <dbReference type="Proteomes" id="UP001489004"/>
    </source>
</evidence>
<keyword evidence="3" id="KW-1185">Reference proteome</keyword>
<proteinExistence type="predicted"/>
<evidence type="ECO:0000256" key="1">
    <source>
        <dbReference type="SAM" id="MobiDB-lite"/>
    </source>
</evidence>
<evidence type="ECO:0000313" key="2">
    <source>
        <dbReference type="EMBL" id="KAK9809095.1"/>
    </source>
</evidence>